<sequence length="141" mass="15840">MLPGGPRASRTSAWRAEAELRDNVAARRRRVPPPPAAPPWPRPRATSGPGQLALGRQDQGVASRLEKRELQPPRPARRPADRANCLRTFLFPGSYVEVRRHRKQDPSLCLALCFRCRSFMVVPPNQSCTKQKLHAICCGRQ</sequence>
<dbReference type="Proteomes" id="UP000823388">
    <property type="component" value="Chromosome 9N"/>
</dbReference>
<proteinExistence type="predicted"/>
<organism evidence="2 3">
    <name type="scientific">Panicum virgatum</name>
    <name type="common">Blackwell switchgrass</name>
    <dbReference type="NCBI Taxonomy" id="38727"/>
    <lineage>
        <taxon>Eukaryota</taxon>
        <taxon>Viridiplantae</taxon>
        <taxon>Streptophyta</taxon>
        <taxon>Embryophyta</taxon>
        <taxon>Tracheophyta</taxon>
        <taxon>Spermatophyta</taxon>
        <taxon>Magnoliopsida</taxon>
        <taxon>Liliopsida</taxon>
        <taxon>Poales</taxon>
        <taxon>Poaceae</taxon>
        <taxon>PACMAD clade</taxon>
        <taxon>Panicoideae</taxon>
        <taxon>Panicodae</taxon>
        <taxon>Paniceae</taxon>
        <taxon>Panicinae</taxon>
        <taxon>Panicum</taxon>
        <taxon>Panicum sect. Hiantes</taxon>
    </lineage>
</organism>
<evidence type="ECO:0000313" key="2">
    <source>
        <dbReference type="EMBL" id="KAG2539134.1"/>
    </source>
</evidence>
<protein>
    <submittedName>
        <fullName evidence="2">Uncharacterized protein</fullName>
    </submittedName>
</protein>
<dbReference type="AlphaFoldDB" id="A0A8T0MVT8"/>
<evidence type="ECO:0000256" key="1">
    <source>
        <dbReference type="SAM" id="MobiDB-lite"/>
    </source>
</evidence>
<reference evidence="2" key="1">
    <citation type="submission" date="2020-05" db="EMBL/GenBank/DDBJ databases">
        <title>WGS assembly of Panicum virgatum.</title>
        <authorList>
            <person name="Lovell J.T."/>
            <person name="Jenkins J."/>
            <person name="Shu S."/>
            <person name="Juenger T.E."/>
            <person name="Schmutz J."/>
        </authorList>
    </citation>
    <scope>NUCLEOTIDE SEQUENCE</scope>
    <source>
        <strain evidence="2">AP13</strain>
    </source>
</reference>
<accession>A0A8T0MVT8</accession>
<keyword evidence="3" id="KW-1185">Reference proteome</keyword>
<dbReference type="EMBL" id="CM029054">
    <property type="protein sequence ID" value="KAG2539134.1"/>
    <property type="molecule type" value="Genomic_DNA"/>
</dbReference>
<gene>
    <name evidence="2" type="ORF">PVAP13_9NG362200</name>
</gene>
<name>A0A8T0MVT8_PANVG</name>
<evidence type="ECO:0000313" key="3">
    <source>
        <dbReference type="Proteomes" id="UP000823388"/>
    </source>
</evidence>
<feature type="region of interest" description="Disordered" evidence="1">
    <location>
        <begin position="1"/>
        <end position="82"/>
    </location>
</feature>
<feature type="compositionally biased region" description="Pro residues" evidence="1">
    <location>
        <begin position="32"/>
        <end position="42"/>
    </location>
</feature>
<comment type="caution">
    <text evidence="2">The sequence shown here is derived from an EMBL/GenBank/DDBJ whole genome shotgun (WGS) entry which is preliminary data.</text>
</comment>
<feature type="compositionally biased region" description="Basic and acidic residues" evidence="1">
    <location>
        <begin position="16"/>
        <end position="25"/>
    </location>
</feature>